<dbReference type="PANTHER" id="PTHR37984">
    <property type="entry name" value="PROTEIN CBG26694"/>
    <property type="match status" value="1"/>
</dbReference>
<dbReference type="FunFam" id="3.30.70.270:FF:000003">
    <property type="entry name" value="Transposon Ty3-G Gag-Pol polyprotein"/>
    <property type="match status" value="1"/>
</dbReference>
<accession>A0ABD0MY39</accession>
<name>A0ABD0MY39_CIRMR</name>
<dbReference type="Proteomes" id="UP001529510">
    <property type="component" value="Unassembled WGS sequence"/>
</dbReference>
<evidence type="ECO:0000313" key="7">
    <source>
        <dbReference type="Proteomes" id="UP001529510"/>
    </source>
</evidence>
<dbReference type="InterPro" id="IPR041577">
    <property type="entry name" value="RT_RNaseH_2"/>
</dbReference>
<dbReference type="AlphaFoldDB" id="A0ABD0MY39"/>
<dbReference type="Pfam" id="PF00078">
    <property type="entry name" value="RVT_1"/>
    <property type="match status" value="1"/>
</dbReference>
<sequence>MSTETPAATDPLTELVNAFKAAFQPTPSPPSASGSPMAMPATFTGEAAECSQSVHPQQFPSENAIDAFLISLLTGKALQWAKAIWNSDNPIIHSYEQFTSHFSVTNTATGTLTASDQLFRLQQGTSSVNDYTLHFCTLAAVSGWNEIALLGAYRQGLNPEIRAAMALYDDSIGLESFLQRTTRVSQQLATCQPPITAPQSASVAASFPVPEPMQIDTTRLSRTERNRRILMGLCLYCGQSGHLICTCPVRPPCPVVSTISTEVETTDLLPVTLHTSDYSISVSVLVDSGSSCNFISQDSLNQLQLSRRHHFQVFSVKNIQGKPLWHGAIRYSSPFITLQVRLFHKEEIRFLVLEDSTNSAGNLVTSSAGVNNVTLNASSTYHTLNQFQFCCLLPVESPEPSFTPEIPAEYTVFQDVFSKQAATHLPPHRPWDCAIELLPGAQLPKGRIYPLSILECQAMEEYIAEALSQGFIQPSTSPAASSFFFVCKKAESLCPCIDYRQLNSQIIQQPYPLPLVPAALEELRGARVFTKLDLRSAPSIFQTFMNEVFREFLHLFVVVYPDDILIYSRNLAEHRQHVQQVLHKLCEHSLYLKLEKCEFHQPSVQFLGYVINAEGVQMDQGKVSAIQEWPQPHTVKELQRFLGFSNFYRRFIKNYSSITAPLTSLLRVKPKNLTWNPAAHEAFQRLKNIFSTATLLHHPDPELPFMVEVDASTSGVGAVLSQVVGEPPLLHSCAFYSRKLSPVQQNYDVGNRELLAIKLALEEWRHWLEGAAHEFTIITDHKNLQYLREARRLNPRQARLALFFTRFNFKIPRIFLPMPSL</sequence>
<dbReference type="InterPro" id="IPR050951">
    <property type="entry name" value="Retrovirus_Pol_polyprotein"/>
</dbReference>
<feature type="domain" description="CCHC-type" evidence="5">
    <location>
        <begin position="234"/>
        <end position="248"/>
    </location>
</feature>
<evidence type="ECO:0000313" key="6">
    <source>
        <dbReference type="EMBL" id="KAL0154168.1"/>
    </source>
</evidence>
<dbReference type="Gene3D" id="3.30.70.270">
    <property type="match status" value="3"/>
</dbReference>
<keyword evidence="7" id="KW-1185">Reference proteome</keyword>
<dbReference type="Gene3D" id="3.10.10.10">
    <property type="entry name" value="HIV Type 1 Reverse Transcriptase, subunit A, domain 1"/>
    <property type="match status" value="1"/>
</dbReference>
<dbReference type="InterPro" id="IPR000477">
    <property type="entry name" value="RT_dom"/>
</dbReference>
<keyword evidence="4" id="KW-0863">Zinc-finger</keyword>
<feature type="non-terminal residue" evidence="6">
    <location>
        <position position="821"/>
    </location>
</feature>
<dbReference type="CDD" id="cd00303">
    <property type="entry name" value="retropepsin_like"/>
    <property type="match status" value="1"/>
</dbReference>
<dbReference type="InterPro" id="IPR005162">
    <property type="entry name" value="Retrotrans_gag_dom"/>
</dbReference>
<dbReference type="InterPro" id="IPR043128">
    <property type="entry name" value="Rev_trsase/Diguanyl_cyclase"/>
</dbReference>
<dbReference type="CDD" id="cd01647">
    <property type="entry name" value="RT_LTR"/>
    <property type="match status" value="1"/>
</dbReference>
<dbReference type="FunFam" id="3.30.70.270:FF:000020">
    <property type="entry name" value="Transposon Tf2-6 polyprotein-like Protein"/>
    <property type="match status" value="1"/>
</dbReference>
<organism evidence="6 7">
    <name type="scientific">Cirrhinus mrigala</name>
    <name type="common">Mrigala</name>
    <dbReference type="NCBI Taxonomy" id="683832"/>
    <lineage>
        <taxon>Eukaryota</taxon>
        <taxon>Metazoa</taxon>
        <taxon>Chordata</taxon>
        <taxon>Craniata</taxon>
        <taxon>Vertebrata</taxon>
        <taxon>Euteleostomi</taxon>
        <taxon>Actinopterygii</taxon>
        <taxon>Neopterygii</taxon>
        <taxon>Teleostei</taxon>
        <taxon>Ostariophysi</taxon>
        <taxon>Cypriniformes</taxon>
        <taxon>Cyprinidae</taxon>
        <taxon>Labeoninae</taxon>
        <taxon>Labeonini</taxon>
        <taxon>Cirrhinus</taxon>
    </lineage>
</organism>
<evidence type="ECO:0000256" key="1">
    <source>
        <dbReference type="ARBA" id="ARBA00010879"/>
    </source>
</evidence>
<protein>
    <recommendedName>
        <fullName evidence="2">ribonuclease H</fullName>
        <ecNumber evidence="2">3.1.26.4</ecNumber>
    </recommendedName>
</protein>
<dbReference type="Pfam" id="PF17919">
    <property type="entry name" value="RT_RNaseH_2"/>
    <property type="match status" value="1"/>
</dbReference>
<keyword evidence="4" id="KW-0479">Metal-binding</keyword>
<evidence type="ECO:0000259" key="5">
    <source>
        <dbReference type="PROSITE" id="PS50158"/>
    </source>
</evidence>
<dbReference type="Pfam" id="PF03732">
    <property type="entry name" value="Retrotrans_gag"/>
    <property type="match status" value="1"/>
</dbReference>
<comment type="similarity">
    <text evidence="1">Belongs to the beta type-B retroviral polymerase family. HERV class-II K(HML-2) pol subfamily.</text>
</comment>
<evidence type="ECO:0000256" key="4">
    <source>
        <dbReference type="PROSITE-ProRule" id="PRU00047"/>
    </source>
</evidence>
<dbReference type="EMBL" id="JAMKFB020000044">
    <property type="protein sequence ID" value="KAL0154168.1"/>
    <property type="molecule type" value="Genomic_DNA"/>
</dbReference>
<keyword evidence="3" id="KW-0511">Multifunctional enzyme</keyword>
<dbReference type="InterPro" id="IPR001878">
    <property type="entry name" value="Znf_CCHC"/>
</dbReference>
<dbReference type="CDD" id="cd09274">
    <property type="entry name" value="RNase_HI_RT_Ty3"/>
    <property type="match status" value="1"/>
</dbReference>
<keyword evidence="4" id="KW-0862">Zinc</keyword>
<dbReference type="GO" id="GO:0008270">
    <property type="term" value="F:zinc ion binding"/>
    <property type="evidence" value="ECO:0007669"/>
    <property type="project" value="UniProtKB-KW"/>
</dbReference>
<dbReference type="PANTHER" id="PTHR37984:SF5">
    <property type="entry name" value="PROTEIN NYNRIN-LIKE"/>
    <property type="match status" value="1"/>
</dbReference>
<comment type="caution">
    <text evidence="6">The sequence shown here is derived from an EMBL/GenBank/DDBJ whole genome shotgun (WGS) entry which is preliminary data.</text>
</comment>
<dbReference type="EC" id="3.1.26.4" evidence="2"/>
<dbReference type="GO" id="GO:0004523">
    <property type="term" value="F:RNA-DNA hybrid ribonuclease activity"/>
    <property type="evidence" value="ECO:0007669"/>
    <property type="project" value="UniProtKB-EC"/>
</dbReference>
<proteinExistence type="inferred from homology"/>
<evidence type="ECO:0000256" key="2">
    <source>
        <dbReference type="ARBA" id="ARBA00012180"/>
    </source>
</evidence>
<dbReference type="SUPFAM" id="SSF56672">
    <property type="entry name" value="DNA/RNA polymerases"/>
    <property type="match status" value="1"/>
</dbReference>
<evidence type="ECO:0000256" key="3">
    <source>
        <dbReference type="ARBA" id="ARBA00023268"/>
    </source>
</evidence>
<dbReference type="PROSITE" id="PS50158">
    <property type="entry name" value="ZF_CCHC"/>
    <property type="match status" value="1"/>
</dbReference>
<dbReference type="InterPro" id="IPR043502">
    <property type="entry name" value="DNA/RNA_pol_sf"/>
</dbReference>
<gene>
    <name evidence="6" type="ORF">M9458_050526</name>
</gene>
<reference evidence="6 7" key="1">
    <citation type="submission" date="2024-05" db="EMBL/GenBank/DDBJ databases">
        <title>Genome sequencing and assembly of Indian major carp, Cirrhinus mrigala (Hamilton, 1822).</title>
        <authorList>
            <person name="Mohindra V."/>
            <person name="Chowdhury L.M."/>
            <person name="Lal K."/>
            <person name="Jena J.K."/>
        </authorList>
    </citation>
    <scope>NUCLEOTIDE SEQUENCE [LARGE SCALE GENOMIC DNA]</scope>
    <source>
        <strain evidence="6">CM1030</strain>
        <tissue evidence="6">Blood</tissue>
    </source>
</reference>